<keyword evidence="3" id="KW-1185">Reference proteome</keyword>
<dbReference type="RefSeq" id="WP_021919385.1">
    <property type="nucleotide sequence ID" value="NZ_CAKXKJ010000005.1"/>
</dbReference>
<proteinExistence type="predicted"/>
<dbReference type="Pfam" id="PF13302">
    <property type="entry name" value="Acetyltransf_3"/>
    <property type="match status" value="1"/>
</dbReference>
<dbReference type="GO" id="GO:0016747">
    <property type="term" value="F:acyltransferase activity, transferring groups other than amino-acyl groups"/>
    <property type="evidence" value="ECO:0007669"/>
    <property type="project" value="InterPro"/>
</dbReference>
<evidence type="ECO:0000313" key="2">
    <source>
        <dbReference type="EMBL" id="RFT05931.1"/>
    </source>
</evidence>
<gene>
    <name evidence="2" type="ORF">DV520_10125</name>
</gene>
<dbReference type="OrthoDB" id="9785602at2"/>
<evidence type="ECO:0000313" key="3">
    <source>
        <dbReference type="Proteomes" id="UP000260649"/>
    </source>
</evidence>
<dbReference type="SUPFAM" id="SSF55729">
    <property type="entry name" value="Acyl-CoA N-acyltransferases (Nat)"/>
    <property type="match status" value="1"/>
</dbReference>
<keyword evidence="2" id="KW-0808">Transferase</keyword>
<evidence type="ECO:0000259" key="1">
    <source>
        <dbReference type="PROSITE" id="PS51186"/>
    </source>
</evidence>
<dbReference type="InterPro" id="IPR000182">
    <property type="entry name" value="GNAT_dom"/>
</dbReference>
<sequence>MTWTLRPWRMSDAGALAALLQDGRVRRMLRDGLPYPYTEADARAFLAETLASDPEEVFAFAIAQEDIPVGSLGMFRQGNIHRRTAELGYYLGPDHWGQGIGTWAVREAVQWVFARTDLLRIFAEPFAENHASCRVLEKAGFQLEGVLRQNAVKDGRVLDMKMYARCRGENDPQPVL</sequence>
<dbReference type="Gene3D" id="3.40.630.30">
    <property type="match status" value="1"/>
</dbReference>
<accession>A0A3E2B1S8</accession>
<dbReference type="EMBL" id="QQRQ01000022">
    <property type="protein sequence ID" value="RFT05931.1"/>
    <property type="molecule type" value="Genomic_DNA"/>
</dbReference>
<protein>
    <submittedName>
        <fullName evidence="2">N-acetyltransferase</fullName>
    </submittedName>
</protein>
<reference evidence="2 3" key="1">
    <citation type="submission" date="2018-07" db="EMBL/GenBank/DDBJ databases">
        <title>GABA Modulating Bacteria of the Human Gut Microbiota.</title>
        <authorList>
            <person name="Strandwitz P."/>
            <person name="Kim K.H."/>
            <person name="Terekhova D."/>
            <person name="Liu J.K."/>
            <person name="Sharma A."/>
            <person name="Levering J."/>
            <person name="Mcdonald D."/>
            <person name="Dietrich D."/>
            <person name="Ramadhar T.R."/>
            <person name="Lekbua A."/>
            <person name="Mroue N."/>
            <person name="Liston C."/>
            <person name="Stewart E.J."/>
            <person name="Dubin M.J."/>
            <person name="Zengler K."/>
            <person name="Knight R."/>
            <person name="Gilbert J.A."/>
            <person name="Clardy J."/>
            <person name="Lewis K."/>
        </authorList>
    </citation>
    <scope>NUCLEOTIDE SEQUENCE [LARGE SCALE GENOMIC DNA]</scope>
    <source>
        <strain evidence="2 3">KLE1738</strain>
    </source>
</reference>
<dbReference type="GeneID" id="97996091"/>
<dbReference type="PROSITE" id="PS51186">
    <property type="entry name" value="GNAT"/>
    <property type="match status" value="1"/>
</dbReference>
<name>A0A3E2B1S8_9FIRM</name>
<dbReference type="PANTHER" id="PTHR43328:SF1">
    <property type="entry name" value="N-ACETYLTRANSFERASE DOMAIN-CONTAINING PROTEIN"/>
    <property type="match status" value="1"/>
</dbReference>
<dbReference type="Proteomes" id="UP000260649">
    <property type="component" value="Unassembled WGS sequence"/>
</dbReference>
<dbReference type="PANTHER" id="PTHR43328">
    <property type="entry name" value="ACETYLTRANSFERASE-RELATED"/>
    <property type="match status" value="1"/>
</dbReference>
<dbReference type="InterPro" id="IPR016181">
    <property type="entry name" value="Acyl_CoA_acyltransferase"/>
</dbReference>
<dbReference type="AlphaFoldDB" id="A0A3E2B1S8"/>
<organism evidence="2 3">
    <name type="scientific">Evtepia gabavorous</name>
    <dbReference type="NCBI Taxonomy" id="2211183"/>
    <lineage>
        <taxon>Bacteria</taxon>
        <taxon>Bacillati</taxon>
        <taxon>Bacillota</taxon>
        <taxon>Clostridia</taxon>
        <taxon>Eubacteriales</taxon>
        <taxon>Evtepia</taxon>
    </lineage>
</organism>
<comment type="caution">
    <text evidence="2">The sequence shown here is derived from an EMBL/GenBank/DDBJ whole genome shotgun (WGS) entry which is preliminary data.</text>
</comment>
<dbReference type="CDD" id="cd04301">
    <property type="entry name" value="NAT_SF"/>
    <property type="match status" value="1"/>
</dbReference>
<feature type="domain" description="N-acetyltransferase" evidence="1">
    <location>
        <begin position="3"/>
        <end position="165"/>
    </location>
</feature>